<dbReference type="InterPro" id="IPR037518">
    <property type="entry name" value="MPN"/>
</dbReference>
<feature type="domain" description="MPN" evidence="9">
    <location>
        <begin position="160"/>
        <end position="288"/>
    </location>
</feature>
<evidence type="ECO:0000313" key="11">
    <source>
        <dbReference type="Proteomes" id="UP001211065"/>
    </source>
</evidence>
<dbReference type="InterPro" id="IPR000555">
    <property type="entry name" value="JAMM/MPN+_dom"/>
</dbReference>
<dbReference type="PANTHER" id="PTHR12947:SF13">
    <property type="entry name" value="FI19924P1"/>
    <property type="match status" value="1"/>
</dbReference>
<dbReference type="GO" id="GO:0061578">
    <property type="term" value="F:K63-linked deubiquitinase activity"/>
    <property type="evidence" value="ECO:0007669"/>
    <property type="project" value="InterPro"/>
</dbReference>
<evidence type="ECO:0000259" key="9">
    <source>
        <dbReference type="PROSITE" id="PS50249"/>
    </source>
</evidence>
<evidence type="ECO:0000256" key="8">
    <source>
        <dbReference type="ARBA" id="ARBA00023049"/>
    </source>
</evidence>
<comment type="cofactor">
    <cofactor evidence="1">
        <name>Zn(2+)</name>
        <dbReference type="ChEBI" id="CHEBI:29105"/>
    </cofactor>
</comment>
<dbReference type="SUPFAM" id="SSF140856">
    <property type="entry name" value="USP8 N-terminal domain-like"/>
    <property type="match status" value="1"/>
</dbReference>
<evidence type="ECO:0000256" key="4">
    <source>
        <dbReference type="ARBA" id="ARBA00022723"/>
    </source>
</evidence>
<dbReference type="GO" id="GO:0140492">
    <property type="term" value="F:metal-dependent deubiquitinase activity"/>
    <property type="evidence" value="ECO:0007669"/>
    <property type="project" value="InterPro"/>
</dbReference>
<dbReference type="AlphaFoldDB" id="A0AAD5U500"/>
<keyword evidence="11" id="KW-1185">Reference proteome</keyword>
<dbReference type="GO" id="GO:0046872">
    <property type="term" value="F:metal ion binding"/>
    <property type="evidence" value="ECO:0007669"/>
    <property type="project" value="UniProtKB-KW"/>
</dbReference>
<dbReference type="Gene3D" id="1.20.58.80">
    <property type="entry name" value="Phosphotransferase system, lactose/cellobiose-type IIA subunit"/>
    <property type="match status" value="1"/>
</dbReference>
<sequence>MIDIEKPIEHYFRLANIFYGQANIYESEGDLQKAYIYYLRLCTLGVEDIKKHPSYNNEKYFSDVNKIENICLNSLDAMERIDPILKQKEKEGTFINQNSLLNWVAEQQMLNFNTEKAQRETKADGKNLSIQTDEVAKNIKKLAFSNYNIIDNPESNSFRQLYLPSNIFNIFHKLAHENTIRNLETCGILSGTLANNKLTVTHLVIPKQTSTSDSCTTTNETELFFYQTKKNLLTLGWIHTHPTQSCFMSSVDLHTHCSYQLMLPEAIAIVLAPRHTVNKGAFQITNSGLQVISNCRNPNMFHPHENEDSLYKDLMTQKVLQSKN</sequence>
<dbReference type="GO" id="GO:0006508">
    <property type="term" value="P:proteolysis"/>
    <property type="evidence" value="ECO:0007669"/>
    <property type="project" value="UniProtKB-KW"/>
</dbReference>
<dbReference type="EMBL" id="JADGJW010000204">
    <property type="protein sequence ID" value="KAJ3221865.1"/>
    <property type="molecule type" value="Genomic_DNA"/>
</dbReference>
<dbReference type="Pfam" id="PF08969">
    <property type="entry name" value="USP8_dimer"/>
    <property type="match status" value="1"/>
</dbReference>
<evidence type="ECO:0000256" key="1">
    <source>
        <dbReference type="ARBA" id="ARBA00001947"/>
    </source>
</evidence>
<gene>
    <name evidence="10" type="ORF">HK099_003011</name>
</gene>
<evidence type="ECO:0000256" key="6">
    <source>
        <dbReference type="ARBA" id="ARBA00022801"/>
    </source>
</evidence>
<evidence type="ECO:0000256" key="7">
    <source>
        <dbReference type="ARBA" id="ARBA00022833"/>
    </source>
</evidence>
<comment type="caution">
    <text evidence="10">The sequence shown here is derived from an EMBL/GenBank/DDBJ whole genome shotgun (WGS) entry which is preliminary data.</text>
</comment>
<proteinExistence type="inferred from homology"/>
<dbReference type="SMART" id="SM00232">
    <property type="entry name" value="JAB_MPN"/>
    <property type="match status" value="1"/>
</dbReference>
<keyword evidence="3" id="KW-0645">Protease</keyword>
<comment type="similarity">
    <text evidence="2">Belongs to the peptidase M67C family.</text>
</comment>
<dbReference type="CDD" id="cd08066">
    <property type="entry name" value="MPN_AMSH_like"/>
    <property type="match status" value="1"/>
</dbReference>
<name>A0AAD5U500_9FUNG</name>
<evidence type="ECO:0000256" key="2">
    <source>
        <dbReference type="ARBA" id="ARBA00010981"/>
    </source>
</evidence>
<evidence type="ECO:0000256" key="3">
    <source>
        <dbReference type="ARBA" id="ARBA00022670"/>
    </source>
</evidence>
<dbReference type="InterPro" id="IPR015063">
    <property type="entry name" value="USP8_dimer"/>
</dbReference>
<organism evidence="10 11">
    <name type="scientific">Clydaea vesicula</name>
    <dbReference type="NCBI Taxonomy" id="447962"/>
    <lineage>
        <taxon>Eukaryota</taxon>
        <taxon>Fungi</taxon>
        <taxon>Fungi incertae sedis</taxon>
        <taxon>Chytridiomycota</taxon>
        <taxon>Chytridiomycota incertae sedis</taxon>
        <taxon>Chytridiomycetes</taxon>
        <taxon>Lobulomycetales</taxon>
        <taxon>Lobulomycetaceae</taxon>
        <taxon>Clydaea</taxon>
    </lineage>
</organism>
<dbReference type="PROSITE" id="PS50249">
    <property type="entry name" value="MPN"/>
    <property type="match status" value="1"/>
</dbReference>
<dbReference type="SUPFAM" id="SSF102712">
    <property type="entry name" value="JAB1/MPN domain"/>
    <property type="match status" value="1"/>
</dbReference>
<keyword evidence="5" id="KW-0833">Ubl conjugation pathway</keyword>
<evidence type="ECO:0000313" key="10">
    <source>
        <dbReference type="EMBL" id="KAJ3221865.1"/>
    </source>
</evidence>
<keyword evidence="7" id="KW-0862">Zinc</keyword>
<dbReference type="GO" id="GO:0070536">
    <property type="term" value="P:protein K63-linked deubiquitination"/>
    <property type="evidence" value="ECO:0007669"/>
    <property type="project" value="InterPro"/>
</dbReference>
<dbReference type="Proteomes" id="UP001211065">
    <property type="component" value="Unassembled WGS sequence"/>
</dbReference>
<keyword evidence="6" id="KW-0378">Hydrolase</keyword>
<dbReference type="PANTHER" id="PTHR12947">
    <property type="entry name" value="AMSH-LIKE PROTEASE"/>
    <property type="match status" value="1"/>
</dbReference>
<dbReference type="InterPro" id="IPR044098">
    <property type="entry name" value="STAMBP/STALP-like_MPN"/>
</dbReference>
<protein>
    <recommendedName>
        <fullName evidence="9">MPN domain-containing protein</fullName>
    </recommendedName>
</protein>
<accession>A0AAD5U500</accession>
<evidence type="ECO:0000256" key="5">
    <source>
        <dbReference type="ARBA" id="ARBA00022786"/>
    </source>
</evidence>
<reference evidence="10" key="1">
    <citation type="submission" date="2020-05" db="EMBL/GenBank/DDBJ databases">
        <title>Phylogenomic resolution of chytrid fungi.</title>
        <authorList>
            <person name="Stajich J.E."/>
            <person name="Amses K."/>
            <person name="Simmons R."/>
            <person name="Seto K."/>
            <person name="Myers J."/>
            <person name="Bonds A."/>
            <person name="Quandt C.A."/>
            <person name="Barry K."/>
            <person name="Liu P."/>
            <person name="Grigoriev I."/>
            <person name="Longcore J.E."/>
            <person name="James T.Y."/>
        </authorList>
    </citation>
    <scope>NUCLEOTIDE SEQUENCE</scope>
    <source>
        <strain evidence="10">JEL0476</strain>
    </source>
</reference>
<keyword evidence="4" id="KW-0479">Metal-binding</keyword>
<dbReference type="Pfam" id="PF01398">
    <property type="entry name" value="JAB"/>
    <property type="match status" value="1"/>
</dbReference>
<keyword evidence="8" id="KW-0482">Metalloprotease</keyword>
<dbReference type="Gene3D" id="3.40.140.10">
    <property type="entry name" value="Cytidine Deaminase, domain 2"/>
    <property type="match status" value="1"/>
</dbReference>